<evidence type="ECO:0000256" key="4">
    <source>
        <dbReference type="ARBA" id="ARBA00023004"/>
    </source>
</evidence>
<dbReference type="Proteomes" id="UP000015453">
    <property type="component" value="Unassembled WGS sequence"/>
</dbReference>
<evidence type="ECO:0000256" key="1">
    <source>
        <dbReference type="ARBA" id="ARBA00010617"/>
    </source>
</evidence>
<gene>
    <name evidence="5" type="ORF">M569_12855</name>
</gene>
<dbReference type="Gene3D" id="1.10.630.10">
    <property type="entry name" value="Cytochrome P450"/>
    <property type="match status" value="1"/>
</dbReference>
<organism evidence="5 6">
    <name type="scientific">Genlisea aurea</name>
    <dbReference type="NCBI Taxonomy" id="192259"/>
    <lineage>
        <taxon>Eukaryota</taxon>
        <taxon>Viridiplantae</taxon>
        <taxon>Streptophyta</taxon>
        <taxon>Embryophyta</taxon>
        <taxon>Tracheophyta</taxon>
        <taxon>Spermatophyta</taxon>
        <taxon>Magnoliopsida</taxon>
        <taxon>eudicotyledons</taxon>
        <taxon>Gunneridae</taxon>
        <taxon>Pentapetalae</taxon>
        <taxon>asterids</taxon>
        <taxon>lamiids</taxon>
        <taxon>Lamiales</taxon>
        <taxon>Lentibulariaceae</taxon>
        <taxon>Genlisea</taxon>
    </lineage>
</organism>
<name>S8DGM6_9LAMI</name>
<dbReference type="AlphaFoldDB" id="S8DGM6"/>
<comment type="caution">
    <text evidence="5">The sequence shown here is derived from an EMBL/GenBank/DDBJ whole genome shotgun (WGS) entry which is preliminary data.</text>
</comment>
<dbReference type="GO" id="GO:0005506">
    <property type="term" value="F:iron ion binding"/>
    <property type="evidence" value="ECO:0007669"/>
    <property type="project" value="InterPro"/>
</dbReference>
<evidence type="ECO:0000256" key="2">
    <source>
        <dbReference type="ARBA" id="ARBA00022617"/>
    </source>
</evidence>
<reference evidence="5 6" key="1">
    <citation type="journal article" date="2013" name="BMC Genomics">
        <title>The miniature genome of a carnivorous plant Genlisea aurea contains a low number of genes and short non-coding sequences.</title>
        <authorList>
            <person name="Leushkin E.V."/>
            <person name="Sutormin R.A."/>
            <person name="Nabieva E.R."/>
            <person name="Penin A.A."/>
            <person name="Kondrashov A.S."/>
            <person name="Logacheva M.D."/>
        </authorList>
    </citation>
    <scope>NUCLEOTIDE SEQUENCE [LARGE SCALE GENOMIC DNA]</scope>
</reference>
<evidence type="ECO:0000256" key="3">
    <source>
        <dbReference type="ARBA" id="ARBA00022723"/>
    </source>
</evidence>
<proteinExistence type="inferred from homology"/>
<feature type="non-terminal residue" evidence="5">
    <location>
        <position position="1"/>
    </location>
</feature>
<evidence type="ECO:0000313" key="6">
    <source>
        <dbReference type="Proteomes" id="UP000015453"/>
    </source>
</evidence>
<dbReference type="OrthoDB" id="913922at2759"/>
<keyword evidence="2" id="KW-0349">Heme</keyword>
<evidence type="ECO:0000313" key="5">
    <source>
        <dbReference type="EMBL" id="EPS61938.1"/>
    </source>
</evidence>
<dbReference type="EMBL" id="AUSU01006498">
    <property type="protein sequence ID" value="EPS61938.1"/>
    <property type="molecule type" value="Genomic_DNA"/>
</dbReference>
<dbReference type="GO" id="GO:0016705">
    <property type="term" value="F:oxidoreductase activity, acting on paired donors, with incorporation or reduction of molecular oxygen"/>
    <property type="evidence" value="ECO:0007669"/>
    <property type="project" value="InterPro"/>
</dbReference>
<accession>S8DGM6</accession>
<keyword evidence="4" id="KW-0408">Iron</keyword>
<dbReference type="InterPro" id="IPR001128">
    <property type="entry name" value="Cyt_P450"/>
</dbReference>
<sequence length="135" mass="15725">GRRLKKIIWELIDVAGCLNVEDLIPWLGWINEINGLNSRIKYVTDGLDEFLTDFLEEARERMNKKKNAEPYSNFIDAMLDIQRENRDNDDLSIDDEVIKAIFLDMFSPAVHTPAVTLEWIMAVVKNRKVMNTLQE</sequence>
<keyword evidence="6" id="KW-1185">Reference proteome</keyword>
<protein>
    <recommendedName>
        <fullName evidence="7">Cytochrome P450</fullName>
    </recommendedName>
</protein>
<dbReference type="GO" id="GO:0020037">
    <property type="term" value="F:heme binding"/>
    <property type="evidence" value="ECO:0007669"/>
    <property type="project" value="InterPro"/>
</dbReference>
<dbReference type="Pfam" id="PF00067">
    <property type="entry name" value="p450"/>
    <property type="match status" value="1"/>
</dbReference>
<dbReference type="InterPro" id="IPR036396">
    <property type="entry name" value="Cyt_P450_sf"/>
</dbReference>
<dbReference type="GO" id="GO:0004497">
    <property type="term" value="F:monooxygenase activity"/>
    <property type="evidence" value="ECO:0007669"/>
    <property type="project" value="InterPro"/>
</dbReference>
<dbReference type="PANTHER" id="PTHR47955">
    <property type="entry name" value="CYTOCHROME P450 FAMILY 71 PROTEIN"/>
    <property type="match status" value="1"/>
</dbReference>
<dbReference type="SUPFAM" id="SSF48264">
    <property type="entry name" value="Cytochrome P450"/>
    <property type="match status" value="1"/>
</dbReference>
<keyword evidence="3" id="KW-0479">Metal-binding</keyword>
<comment type="similarity">
    <text evidence="1">Belongs to the cytochrome P450 family.</text>
</comment>
<evidence type="ECO:0008006" key="7">
    <source>
        <dbReference type="Google" id="ProtNLM"/>
    </source>
</evidence>